<reference evidence="3" key="2">
    <citation type="submission" date="2024-01" db="EMBL/GenBank/DDBJ databases">
        <title>Roseobacter fucihabitans sp. nov., isolated from the brown alga Fucus spiralis.</title>
        <authorList>
            <person name="Hahnke S."/>
            <person name="Berger M."/>
            <person name="Schlingloff A."/>
            <person name="Athale I."/>
            <person name="Neumann-Schaal M."/>
            <person name="Adenaya A."/>
            <person name="Poehlein A."/>
            <person name="Daniel R."/>
            <person name="Pertersen J."/>
            <person name="Brinkhoff T."/>
        </authorList>
    </citation>
    <scope>NUCLEOTIDE SEQUENCE [LARGE SCALE GENOMIC DNA]</scope>
    <source>
        <strain evidence="3">B14</strain>
    </source>
</reference>
<dbReference type="EMBL" id="CP143423">
    <property type="protein sequence ID" value="WVX49422.1"/>
    <property type="molecule type" value="Genomic_DNA"/>
</dbReference>
<accession>A0ABZ2BW78</accession>
<reference evidence="2 3" key="1">
    <citation type="submission" date="2015-07" db="EMBL/GenBank/DDBJ databases">
        <authorList>
            <person name="Voget S."/>
            <person name="Dogs M."/>
            <person name="Brinkhoff T.H."/>
            <person name="Daniel R."/>
        </authorList>
    </citation>
    <scope>NUCLEOTIDE SEQUENCE [LARGE SCALE GENOMIC DNA]</scope>
    <source>
        <strain evidence="2 3">B14</strain>
    </source>
</reference>
<keyword evidence="1" id="KW-0812">Transmembrane</keyword>
<dbReference type="RefSeq" id="WP_187432068.1">
    <property type="nucleotide sequence ID" value="NZ_CP143423.1"/>
</dbReference>
<keyword evidence="3" id="KW-1185">Reference proteome</keyword>
<evidence type="ECO:0000313" key="2">
    <source>
        <dbReference type="EMBL" id="WVX49422.1"/>
    </source>
</evidence>
<sequence>MADYTTHNDGLSGKGIFIALLVIGAFVFLLAMLGTGSVPVDPDGTAQPAAIGTAPAATIDPAPAVTE</sequence>
<evidence type="ECO:0000256" key="1">
    <source>
        <dbReference type="SAM" id="Phobius"/>
    </source>
</evidence>
<organism evidence="2 3">
    <name type="scientific">Roseobacter fucihabitans</name>
    <dbReference type="NCBI Taxonomy" id="1537242"/>
    <lineage>
        <taxon>Bacteria</taxon>
        <taxon>Pseudomonadati</taxon>
        <taxon>Pseudomonadota</taxon>
        <taxon>Alphaproteobacteria</taxon>
        <taxon>Rhodobacterales</taxon>
        <taxon>Roseobacteraceae</taxon>
        <taxon>Roseobacter</taxon>
    </lineage>
</organism>
<name>A0ABZ2BW78_9RHOB</name>
<proteinExistence type="predicted"/>
<dbReference type="Proteomes" id="UP001318682">
    <property type="component" value="Chromosome"/>
</dbReference>
<keyword evidence="1" id="KW-1133">Transmembrane helix</keyword>
<feature type="transmembrane region" description="Helical" evidence="1">
    <location>
        <begin position="15"/>
        <end position="33"/>
    </location>
</feature>
<keyword evidence="1" id="KW-0472">Membrane</keyword>
<gene>
    <name evidence="2" type="ORF">ROLI_025160</name>
</gene>
<evidence type="ECO:0000313" key="3">
    <source>
        <dbReference type="Proteomes" id="UP001318682"/>
    </source>
</evidence>
<protein>
    <submittedName>
        <fullName evidence="2">Uncharacterized protein</fullName>
    </submittedName>
</protein>